<protein>
    <recommendedName>
        <fullName evidence="3">DUF4371 domain-containing protein</fullName>
    </recommendedName>
</protein>
<evidence type="ECO:0000313" key="1">
    <source>
        <dbReference type="EMBL" id="CAH1115413.1"/>
    </source>
</evidence>
<accession>A0A9P0DES5</accession>
<keyword evidence="2" id="KW-1185">Reference proteome</keyword>
<reference evidence="1" key="1">
    <citation type="submission" date="2022-01" db="EMBL/GenBank/DDBJ databases">
        <authorList>
            <person name="King R."/>
        </authorList>
    </citation>
    <scope>NUCLEOTIDE SEQUENCE</scope>
</reference>
<dbReference type="PANTHER" id="PTHR45749:SF21">
    <property type="entry name" value="DUF4371 DOMAIN-CONTAINING PROTEIN"/>
    <property type="match status" value="1"/>
</dbReference>
<dbReference type="OrthoDB" id="6771182at2759"/>
<dbReference type="EMBL" id="OV651821">
    <property type="protein sequence ID" value="CAH1115413.1"/>
    <property type="molecule type" value="Genomic_DNA"/>
</dbReference>
<gene>
    <name evidence="1" type="ORF">PSYICH_LOCUS15274</name>
</gene>
<dbReference type="PANTHER" id="PTHR45749">
    <property type="match status" value="1"/>
</dbReference>
<evidence type="ECO:0008006" key="3">
    <source>
        <dbReference type="Google" id="ProtNLM"/>
    </source>
</evidence>
<sequence length="235" mass="26998">MMVTVKMYRLFPMTLLTVKTHEEHAFVPEIQNRSADAEDGVHVERGRGSADFCSSDPALWDVSDELREYICAQSSVEQNYCDSDFNESKRLNQIKFAFCLKSDNKDAFSNGFNNWKNANQRVKDHENSFNYKNSLEKQKIRSSLKGRVDVRLAEALELEVHYWREVLKRVVAAVKYLSVKGLALRGSDEHLDKLNSGNFIELLKFLAKFDPFMAERLRQYGDQGSGSTSYNSKTT</sequence>
<dbReference type="AlphaFoldDB" id="A0A9P0DES5"/>
<name>A0A9P0DES5_9CUCU</name>
<organism evidence="1 2">
    <name type="scientific">Psylliodes chrysocephalus</name>
    <dbReference type="NCBI Taxonomy" id="3402493"/>
    <lineage>
        <taxon>Eukaryota</taxon>
        <taxon>Metazoa</taxon>
        <taxon>Ecdysozoa</taxon>
        <taxon>Arthropoda</taxon>
        <taxon>Hexapoda</taxon>
        <taxon>Insecta</taxon>
        <taxon>Pterygota</taxon>
        <taxon>Neoptera</taxon>
        <taxon>Endopterygota</taxon>
        <taxon>Coleoptera</taxon>
        <taxon>Polyphaga</taxon>
        <taxon>Cucujiformia</taxon>
        <taxon>Chrysomeloidea</taxon>
        <taxon>Chrysomelidae</taxon>
        <taxon>Galerucinae</taxon>
        <taxon>Alticini</taxon>
        <taxon>Psylliodes</taxon>
    </lineage>
</organism>
<dbReference type="Proteomes" id="UP001153636">
    <property type="component" value="Chromosome 9"/>
</dbReference>
<evidence type="ECO:0000313" key="2">
    <source>
        <dbReference type="Proteomes" id="UP001153636"/>
    </source>
</evidence>
<proteinExistence type="predicted"/>